<feature type="chain" id="PRO_5019860495" description="Protein TonB" evidence="11">
    <location>
        <begin position="28"/>
        <end position="115"/>
    </location>
</feature>
<dbReference type="PANTHER" id="PTHR33446:SF2">
    <property type="entry name" value="PROTEIN TONB"/>
    <property type="match status" value="1"/>
</dbReference>
<evidence type="ECO:0000259" key="12">
    <source>
        <dbReference type="PROSITE" id="PS52015"/>
    </source>
</evidence>
<comment type="function">
    <text evidence="10">Interacts with outer membrane receptor proteins that carry out high-affinity binding and energy dependent uptake into the periplasmic space of specific substrates. It could act to transduce energy from the cytoplasmic membrane to specific energy-requiring processes in the outer membrane, resulting in the release into the periplasm of ligands bound by these outer membrane proteins.</text>
</comment>
<accession>A0A495DDT2</accession>
<evidence type="ECO:0000256" key="3">
    <source>
        <dbReference type="ARBA" id="ARBA00022448"/>
    </source>
</evidence>
<comment type="caution">
    <text evidence="13">The sequence shown here is derived from an EMBL/GenBank/DDBJ whole genome shotgun (WGS) entry which is preliminary data.</text>
</comment>
<dbReference type="AlphaFoldDB" id="A0A495DDT2"/>
<keyword evidence="3 10" id="KW-0813">Transport</keyword>
<feature type="domain" description="TonB C-terminal" evidence="12">
    <location>
        <begin position="28"/>
        <end position="115"/>
    </location>
</feature>
<evidence type="ECO:0000256" key="6">
    <source>
        <dbReference type="ARBA" id="ARBA00022692"/>
    </source>
</evidence>
<evidence type="ECO:0000256" key="4">
    <source>
        <dbReference type="ARBA" id="ARBA00022475"/>
    </source>
</evidence>
<keyword evidence="8" id="KW-1133">Transmembrane helix</keyword>
<reference evidence="13 14" key="1">
    <citation type="submission" date="2018-10" db="EMBL/GenBank/DDBJ databases">
        <title>Genomic Encyclopedia of Type Strains, Phase IV (KMG-IV): sequencing the most valuable type-strain genomes for metagenomic binning, comparative biology and taxonomic classification.</title>
        <authorList>
            <person name="Goeker M."/>
        </authorList>
    </citation>
    <scope>NUCLEOTIDE SEQUENCE [LARGE SCALE GENOMIC DNA]</scope>
    <source>
        <strain evidence="13 14">DSM 4734</strain>
    </source>
</reference>
<dbReference type="SUPFAM" id="SSF74653">
    <property type="entry name" value="TolA/TonB C-terminal domain"/>
    <property type="match status" value="1"/>
</dbReference>
<dbReference type="Gene3D" id="3.30.2420.10">
    <property type="entry name" value="TonB"/>
    <property type="match status" value="1"/>
</dbReference>
<keyword evidence="4 10" id="KW-1003">Cell membrane</keyword>
<dbReference type="RefSeq" id="WP_075189073.1">
    <property type="nucleotide sequence ID" value="NZ_RBIM01000003.1"/>
</dbReference>
<evidence type="ECO:0000256" key="5">
    <source>
        <dbReference type="ARBA" id="ARBA00022519"/>
    </source>
</evidence>
<dbReference type="InterPro" id="IPR003538">
    <property type="entry name" value="TonB"/>
</dbReference>
<dbReference type="EMBL" id="RBIM01000003">
    <property type="protein sequence ID" value="RKR00451.1"/>
    <property type="molecule type" value="Genomic_DNA"/>
</dbReference>
<dbReference type="PROSITE" id="PS52015">
    <property type="entry name" value="TONB_CTD"/>
    <property type="match status" value="1"/>
</dbReference>
<evidence type="ECO:0000256" key="10">
    <source>
        <dbReference type="RuleBase" id="RU362123"/>
    </source>
</evidence>
<dbReference type="GO" id="GO:0030288">
    <property type="term" value="C:outer membrane-bounded periplasmic space"/>
    <property type="evidence" value="ECO:0007669"/>
    <property type="project" value="InterPro"/>
</dbReference>
<comment type="similarity">
    <text evidence="2 10">Belongs to the TonB family.</text>
</comment>
<gene>
    <name evidence="13" type="ORF">C7435_1659</name>
</gene>
<comment type="subcellular location">
    <subcellularLocation>
        <location evidence="1 10">Cell inner membrane</location>
        <topology evidence="1 10">Single-pass membrane protein</topology>
        <orientation evidence="1 10">Periplasmic side</orientation>
    </subcellularLocation>
</comment>
<dbReference type="NCBIfam" id="TIGR01352">
    <property type="entry name" value="tonB_Cterm"/>
    <property type="match status" value="1"/>
</dbReference>
<dbReference type="Pfam" id="PF03544">
    <property type="entry name" value="TonB_C"/>
    <property type="match status" value="1"/>
</dbReference>
<keyword evidence="10" id="KW-0735">Signal-anchor</keyword>
<dbReference type="PRINTS" id="PR01374">
    <property type="entry name" value="TONBPROTEIN"/>
</dbReference>
<dbReference type="InterPro" id="IPR051045">
    <property type="entry name" value="TonB-dependent_transducer"/>
</dbReference>
<evidence type="ECO:0000313" key="13">
    <source>
        <dbReference type="EMBL" id="RKR00451.1"/>
    </source>
</evidence>
<evidence type="ECO:0000256" key="2">
    <source>
        <dbReference type="ARBA" id="ARBA00006555"/>
    </source>
</evidence>
<evidence type="ECO:0000256" key="1">
    <source>
        <dbReference type="ARBA" id="ARBA00004383"/>
    </source>
</evidence>
<evidence type="ECO:0000256" key="11">
    <source>
        <dbReference type="SAM" id="SignalP"/>
    </source>
</evidence>
<keyword evidence="5 10" id="KW-0997">Cell inner membrane</keyword>
<dbReference type="GO" id="GO:0031992">
    <property type="term" value="F:energy transducer activity"/>
    <property type="evidence" value="ECO:0007669"/>
    <property type="project" value="InterPro"/>
</dbReference>
<dbReference type="GO" id="GO:0015031">
    <property type="term" value="P:protein transport"/>
    <property type="evidence" value="ECO:0007669"/>
    <property type="project" value="UniProtKB-UniRule"/>
</dbReference>
<dbReference type="GO" id="GO:0098797">
    <property type="term" value="C:plasma membrane protein complex"/>
    <property type="evidence" value="ECO:0007669"/>
    <property type="project" value="TreeGrafter"/>
</dbReference>
<dbReference type="InterPro" id="IPR006260">
    <property type="entry name" value="TonB/TolA_C"/>
</dbReference>
<dbReference type="Proteomes" id="UP000273675">
    <property type="component" value="Unassembled WGS sequence"/>
</dbReference>
<evidence type="ECO:0000256" key="9">
    <source>
        <dbReference type="ARBA" id="ARBA00023136"/>
    </source>
</evidence>
<keyword evidence="11" id="KW-0732">Signal</keyword>
<evidence type="ECO:0000256" key="8">
    <source>
        <dbReference type="ARBA" id="ARBA00022989"/>
    </source>
</evidence>
<protein>
    <recommendedName>
        <fullName evidence="10">Protein TonB</fullName>
    </recommendedName>
</protein>
<dbReference type="GO" id="GO:0015891">
    <property type="term" value="P:siderophore transport"/>
    <property type="evidence" value="ECO:0007669"/>
    <property type="project" value="InterPro"/>
</dbReference>
<sequence>MKNEFLSALVCLSAIAAPVALSAPASANNGPERESVELVAPEYPRGAERRGIEGSVRIAYSIDADGNVVNAQIVEASPEGVFDRAALAAIENWRYAPAAAQTDGHSRELEFRLGE</sequence>
<dbReference type="GO" id="GO:0055085">
    <property type="term" value="P:transmembrane transport"/>
    <property type="evidence" value="ECO:0007669"/>
    <property type="project" value="InterPro"/>
</dbReference>
<keyword evidence="9" id="KW-0472">Membrane</keyword>
<evidence type="ECO:0000256" key="7">
    <source>
        <dbReference type="ARBA" id="ARBA00022927"/>
    </source>
</evidence>
<dbReference type="OrthoDB" id="7632563at2"/>
<dbReference type="InterPro" id="IPR037682">
    <property type="entry name" value="TonB_C"/>
</dbReference>
<feature type="signal peptide" evidence="11">
    <location>
        <begin position="1"/>
        <end position="27"/>
    </location>
</feature>
<keyword evidence="7 10" id="KW-0653">Protein transport</keyword>
<proteinExistence type="inferred from homology"/>
<keyword evidence="6" id="KW-0812">Transmembrane</keyword>
<organism evidence="13 14">
    <name type="scientific">Maricaulis maris</name>
    <dbReference type="NCBI Taxonomy" id="74318"/>
    <lineage>
        <taxon>Bacteria</taxon>
        <taxon>Pseudomonadati</taxon>
        <taxon>Pseudomonadota</taxon>
        <taxon>Alphaproteobacteria</taxon>
        <taxon>Maricaulales</taxon>
        <taxon>Maricaulaceae</taxon>
        <taxon>Maricaulis</taxon>
    </lineage>
</organism>
<dbReference type="PANTHER" id="PTHR33446">
    <property type="entry name" value="PROTEIN TONB-RELATED"/>
    <property type="match status" value="1"/>
</dbReference>
<evidence type="ECO:0000313" key="14">
    <source>
        <dbReference type="Proteomes" id="UP000273675"/>
    </source>
</evidence>
<name>A0A495DDT2_9PROT</name>